<accession>A0A7W6H361</accession>
<dbReference type="Gene3D" id="3.60.10.10">
    <property type="entry name" value="Endonuclease/exonuclease/phosphatase"/>
    <property type="match status" value="1"/>
</dbReference>
<dbReference type="EMBL" id="JACIEK010000001">
    <property type="protein sequence ID" value="MBB3996543.1"/>
    <property type="molecule type" value="Genomic_DNA"/>
</dbReference>
<feature type="transmembrane region" description="Helical" evidence="1">
    <location>
        <begin position="12"/>
        <end position="33"/>
    </location>
</feature>
<dbReference type="InterPro" id="IPR005135">
    <property type="entry name" value="Endo/exonuclease/phosphatase"/>
</dbReference>
<keyword evidence="3" id="KW-0378">Hydrolase</keyword>
<feature type="domain" description="Endonuclease/exonuclease/phosphatase" evidence="2">
    <location>
        <begin position="107"/>
        <end position="308"/>
    </location>
</feature>
<dbReference type="Proteomes" id="UP000542776">
    <property type="component" value="Unassembled WGS sequence"/>
</dbReference>
<protein>
    <submittedName>
        <fullName evidence="3">Endonuclease/exonuclease/phosphatase (EEP) superfamily protein YafD</fullName>
    </submittedName>
</protein>
<organism evidence="3 4">
    <name type="scientific">Aureimonas pseudogalii</name>
    <dbReference type="NCBI Taxonomy" id="1744844"/>
    <lineage>
        <taxon>Bacteria</taxon>
        <taxon>Pseudomonadati</taxon>
        <taxon>Pseudomonadota</taxon>
        <taxon>Alphaproteobacteria</taxon>
        <taxon>Hyphomicrobiales</taxon>
        <taxon>Aurantimonadaceae</taxon>
        <taxon>Aureimonas</taxon>
    </lineage>
</organism>
<feature type="transmembrane region" description="Helical" evidence="1">
    <location>
        <begin position="69"/>
        <end position="88"/>
    </location>
</feature>
<keyword evidence="3" id="KW-0255">Endonuclease</keyword>
<dbReference type="SUPFAM" id="SSF56219">
    <property type="entry name" value="DNase I-like"/>
    <property type="match status" value="1"/>
</dbReference>
<reference evidence="3 4" key="1">
    <citation type="submission" date="2020-08" db="EMBL/GenBank/DDBJ databases">
        <title>Genomic Encyclopedia of Type Strains, Phase IV (KMG-IV): sequencing the most valuable type-strain genomes for metagenomic binning, comparative biology and taxonomic classification.</title>
        <authorList>
            <person name="Goeker M."/>
        </authorList>
    </citation>
    <scope>NUCLEOTIDE SEQUENCE [LARGE SCALE GENOMIC DNA]</scope>
    <source>
        <strain evidence="3 4">DSM 102238</strain>
    </source>
</reference>
<evidence type="ECO:0000313" key="3">
    <source>
        <dbReference type="EMBL" id="MBB3996543.1"/>
    </source>
</evidence>
<keyword evidence="1" id="KW-0812">Transmembrane</keyword>
<evidence type="ECO:0000259" key="2">
    <source>
        <dbReference type="Pfam" id="PF03372"/>
    </source>
</evidence>
<keyword evidence="1" id="KW-1133">Transmembrane helix</keyword>
<keyword evidence="1" id="KW-0472">Membrane</keyword>
<keyword evidence="3" id="KW-0540">Nuclease</keyword>
<keyword evidence="4" id="KW-1185">Reference proteome</keyword>
<feature type="transmembrane region" description="Helical" evidence="1">
    <location>
        <begin position="45"/>
        <end position="62"/>
    </location>
</feature>
<comment type="caution">
    <text evidence="3">The sequence shown here is derived from an EMBL/GenBank/DDBJ whole genome shotgun (WGS) entry which is preliminary data.</text>
</comment>
<evidence type="ECO:0000313" key="4">
    <source>
        <dbReference type="Proteomes" id="UP000542776"/>
    </source>
</evidence>
<sequence length="337" mass="36069">MSMTPRRAPGLVTRLFQLMVACTILAVVLGEFGFVQHALDSLAHFRAHLAAALVVLGLLAFARRFWATGLSAILGAALGFGTSLPVLLGDPRDDAFATAGAYTLLQMNLRYDTADKTEALKRIADTRPDVVTLQEVNTEWQALFANLSVAYPYQAYCGTENRDGVAILSRRPFSPDPATERCRKVEGLITRSVDFNGQFVGVSSLHLEWPWPRPQWVQIDRLPGVLAGLAQPSLLAGDFNATPWSAAVKAVAAAGGWRVVSGVGPSWMALQLPFLPAAKVGLPIDNLLVSPAVAVGEVRTLEATASDHLPVLMRFSLVRESDAPPVAVVGRPAVPAS</sequence>
<dbReference type="Pfam" id="PF03372">
    <property type="entry name" value="Exo_endo_phos"/>
    <property type="match status" value="1"/>
</dbReference>
<proteinExistence type="predicted"/>
<dbReference type="InterPro" id="IPR036691">
    <property type="entry name" value="Endo/exonu/phosph_ase_sf"/>
</dbReference>
<name>A0A7W6H361_9HYPH</name>
<dbReference type="GO" id="GO:0004527">
    <property type="term" value="F:exonuclease activity"/>
    <property type="evidence" value="ECO:0007669"/>
    <property type="project" value="UniProtKB-KW"/>
</dbReference>
<evidence type="ECO:0000256" key="1">
    <source>
        <dbReference type="SAM" id="Phobius"/>
    </source>
</evidence>
<gene>
    <name evidence="3" type="ORF">GGR04_000364</name>
</gene>
<dbReference type="AlphaFoldDB" id="A0A7W6H361"/>
<dbReference type="RefSeq" id="WP_183197255.1">
    <property type="nucleotide sequence ID" value="NZ_JACIEK010000001.1"/>
</dbReference>
<dbReference type="GO" id="GO:0004519">
    <property type="term" value="F:endonuclease activity"/>
    <property type="evidence" value="ECO:0007669"/>
    <property type="project" value="UniProtKB-KW"/>
</dbReference>
<keyword evidence="3" id="KW-0269">Exonuclease</keyword>